<organism evidence="1 2">
    <name type="scientific">Streblomastix strix</name>
    <dbReference type="NCBI Taxonomy" id="222440"/>
    <lineage>
        <taxon>Eukaryota</taxon>
        <taxon>Metamonada</taxon>
        <taxon>Preaxostyla</taxon>
        <taxon>Oxymonadida</taxon>
        <taxon>Streblomastigidae</taxon>
        <taxon>Streblomastix</taxon>
    </lineage>
</organism>
<gene>
    <name evidence="1" type="ORF">EZS28_000823</name>
</gene>
<reference evidence="1 2" key="1">
    <citation type="submission" date="2019-03" db="EMBL/GenBank/DDBJ databases">
        <title>Single cell metagenomics reveals metabolic interactions within the superorganism composed of flagellate Streblomastix strix and complex community of Bacteroidetes bacteria on its surface.</title>
        <authorList>
            <person name="Treitli S.C."/>
            <person name="Kolisko M."/>
            <person name="Husnik F."/>
            <person name="Keeling P."/>
            <person name="Hampl V."/>
        </authorList>
    </citation>
    <scope>NUCLEOTIDE SEQUENCE [LARGE SCALE GENOMIC DNA]</scope>
    <source>
        <strain evidence="1">ST1C</strain>
    </source>
</reference>
<protein>
    <submittedName>
        <fullName evidence="1">Uncharacterized protein</fullName>
    </submittedName>
</protein>
<dbReference type="AlphaFoldDB" id="A0A5J4X8S5"/>
<dbReference type="Proteomes" id="UP000324800">
    <property type="component" value="Unassembled WGS sequence"/>
</dbReference>
<accession>A0A5J4X8S5</accession>
<evidence type="ECO:0000313" key="2">
    <source>
        <dbReference type="Proteomes" id="UP000324800"/>
    </source>
</evidence>
<comment type="caution">
    <text evidence="1">The sequence shown here is derived from an EMBL/GenBank/DDBJ whole genome shotgun (WGS) entry which is preliminary data.</text>
</comment>
<sequence length="109" mass="12956">MIFEELVILGKHVQMGLRCYPNRPIQRFVSWFLKKAQTTETISDQNLRQLGLKLASAIAHHQHPLYLEYKEIQHLQRQMVLQLIVLIAPIAVCIRRYYKQLTLLHFSKF</sequence>
<name>A0A5J4X8S5_9EUKA</name>
<proteinExistence type="predicted"/>
<evidence type="ECO:0000313" key="1">
    <source>
        <dbReference type="EMBL" id="KAA6403648.1"/>
    </source>
</evidence>
<dbReference type="EMBL" id="SNRW01000076">
    <property type="protein sequence ID" value="KAA6403648.1"/>
    <property type="molecule type" value="Genomic_DNA"/>
</dbReference>